<comment type="caution">
    <text evidence="7">The sequence shown here is derived from an EMBL/GenBank/DDBJ whole genome shotgun (WGS) entry which is preliminary data.</text>
</comment>
<name>A0A086SX71_HAPC1</name>
<dbReference type="GO" id="GO:0070941">
    <property type="term" value="P:eisosome assembly"/>
    <property type="evidence" value="ECO:0007669"/>
    <property type="project" value="TreeGrafter"/>
</dbReference>
<dbReference type="OrthoDB" id="5423111at2759"/>
<feature type="transmembrane region" description="Helical" evidence="5">
    <location>
        <begin position="12"/>
        <end position="34"/>
    </location>
</feature>
<dbReference type="AlphaFoldDB" id="A0A086SX71"/>
<keyword evidence="2 5" id="KW-0812">Transmembrane</keyword>
<proteinExistence type="predicted"/>
<keyword evidence="8" id="KW-1185">Reference proteome</keyword>
<evidence type="ECO:0000256" key="4">
    <source>
        <dbReference type="ARBA" id="ARBA00023136"/>
    </source>
</evidence>
<evidence type="ECO:0000256" key="3">
    <source>
        <dbReference type="ARBA" id="ARBA00022989"/>
    </source>
</evidence>
<gene>
    <name evidence="7" type="ORF">ACRE_075740</name>
</gene>
<feature type="transmembrane region" description="Helical" evidence="5">
    <location>
        <begin position="46"/>
        <end position="67"/>
    </location>
</feature>
<evidence type="ECO:0000313" key="8">
    <source>
        <dbReference type="Proteomes" id="UP000029964"/>
    </source>
</evidence>
<feature type="domain" description="MARVEL" evidence="6">
    <location>
        <begin position="6"/>
        <end position="144"/>
    </location>
</feature>
<dbReference type="GO" id="GO:0072659">
    <property type="term" value="P:protein localization to plasma membrane"/>
    <property type="evidence" value="ECO:0007669"/>
    <property type="project" value="TreeGrafter"/>
</dbReference>
<protein>
    <submittedName>
        <fullName evidence="7">Non-classical export protein-like protein</fullName>
    </submittedName>
</protein>
<evidence type="ECO:0000256" key="2">
    <source>
        <dbReference type="ARBA" id="ARBA00022692"/>
    </source>
</evidence>
<sequence length="173" mass="18825">MARSNWIDAALRVVALVWTLIITALIGNVIASNINGSGGATMTLNFTMFVAAWSWVTGIYGLGAAFVGALAQPLILIPLDVIAVLFTFIDAVVLSAKLKAVDCSNTAGQPRKWIGFGSNSTEKRCREIQASLVFMWFLWATFCGCLTFTILRWREGSSRGFRGVRPSMSQVRA</sequence>
<dbReference type="Proteomes" id="UP000029964">
    <property type="component" value="Unassembled WGS sequence"/>
</dbReference>
<dbReference type="Pfam" id="PF01284">
    <property type="entry name" value="MARVEL"/>
    <property type="match status" value="1"/>
</dbReference>
<feature type="transmembrane region" description="Helical" evidence="5">
    <location>
        <begin position="74"/>
        <end position="96"/>
    </location>
</feature>
<feature type="transmembrane region" description="Helical" evidence="5">
    <location>
        <begin position="133"/>
        <end position="153"/>
    </location>
</feature>
<dbReference type="InterPro" id="IPR008253">
    <property type="entry name" value="Marvel"/>
</dbReference>
<keyword evidence="3 5" id="KW-1133">Transmembrane helix</keyword>
<reference evidence="8" key="1">
    <citation type="journal article" date="2014" name="Genome Announc.">
        <title>Genome sequence and annotation of Acremonium chrysogenum, producer of the beta-lactam antibiotic cephalosporin C.</title>
        <authorList>
            <person name="Terfehr D."/>
            <person name="Dahlmann T.A."/>
            <person name="Specht T."/>
            <person name="Zadra I."/>
            <person name="Kuernsteiner H."/>
            <person name="Kueck U."/>
        </authorList>
    </citation>
    <scope>NUCLEOTIDE SEQUENCE [LARGE SCALE GENOMIC DNA]</scope>
    <source>
        <strain evidence="8">ATCC 11550 / CBS 779.69 / DSM 880 / IAM 14645 / JCM 23072 / IMI 49137</strain>
    </source>
</reference>
<organism evidence="7 8">
    <name type="scientific">Hapsidospora chrysogenum (strain ATCC 11550 / CBS 779.69 / DSM 880 / IAM 14645 / JCM 23072 / IMI 49137)</name>
    <name type="common">Acremonium chrysogenum</name>
    <dbReference type="NCBI Taxonomy" id="857340"/>
    <lineage>
        <taxon>Eukaryota</taxon>
        <taxon>Fungi</taxon>
        <taxon>Dikarya</taxon>
        <taxon>Ascomycota</taxon>
        <taxon>Pezizomycotina</taxon>
        <taxon>Sordariomycetes</taxon>
        <taxon>Hypocreomycetidae</taxon>
        <taxon>Hypocreales</taxon>
        <taxon>Bionectriaceae</taxon>
        <taxon>Hapsidospora</taxon>
    </lineage>
</organism>
<dbReference type="PANTHER" id="PTHR28165">
    <property type="entry name" value="NON-CLASSICAL EXPORT PROTEIN 2-RELATED"/>
    <property type="match status" value="1"/>
</dbReference>
<evidence type="ECO:0000256" key="5">
    <source>
        <dbReference type="SAM" id="Phobius"/>
    </source>
</evidence>
<evidence type="ECO:0000256" key="1">
    <source>
        <dbReference type="ARBA" id="ARBA00004141"/>
    </source>
</evidence>
<keyword evidence="4 5" id="KW-0472">Membrane</keyword>
<comment type="subcellular location">
    <subcellularLocation>
        <location evidence="1">Membrane</location>
        <topology evidence="1">Multi-pass membrane protein</topology>
    </subcellularLocation>
</comment>
<dbReference type="InterPro" id="IPR052649">
    <property type="entry name" value="NCE102-like"/>
</dbReference>
<dbReference type="GO" id="GO:0032126">
    <property type="term" value="C:eisosome"/>
    <property type="evidence" value="ECO:0007669"/>
    <property type="project" value="TreeGrafter"/>
</dbReference>
<dbReference type="EMBL" id="JPKY01000118">
    <property type="protein sequence ID" value="KFH41703.1"/>
    <property type="molecule type" value="Genomic_DNA"/>
</dbReference>
<dbReference type="GO" id="GO:0005886">
    <property type="term" value="C:plasma membrane"/>
    <property type="evidence" value="ECO:0007669"/>
    <property type="project" value="TreeGrafter"/>
</dbReference>
<accession>A0A086SX71</accession>
<evidence type="ECO:0000259" key="6">
    <source>
        <dbReference type="Pfam" id="PF01284"/>
    </source>
</evidence>
<dbReference type="HOGENOM" id="CLU_098356_0_0_1"/>
<dbReference type="PANTHER" id="PTHR28165:SF1">
    <property type="entry name" value="NON-CLASSICAL EXPORT PROTEIN 2-RELATED"/>
    <property type="match status" value="1"/>
</dbReference>
<evidence type="ECO:0000313" key="7">
    <source>
        <dbReference type="EMBL" id="KFH41703.1"/>
    </source>
</evidence>